<evidence type="ECO:0000256" key="2">
    <source>
        <dbReference type="ARBA" id="ARBA00022692"/>
    </source>
</evidence>
<dbReference type="PANTHER" id="PTHR12011:SF347">
    <property type="entry name" value="FI21270P1-RELATED"/>
    <property type="match status" value="1"/>
</dbReference>
<evidence type="ECO:0000256" key="1">
    <source>
        <dbReference type="ARBA" id="ARBA00004141"/>
    </source>
</evidence>
<reference evidence="6" key="1">
    <citation type="submission" date="2020-11" db="EMBL/GenBank/DDBJ databases">
        <authorList>
            <person name="Tran Van P."/>
        </authorList>
    </citation>
    <scope>NUCLEOTIDE SEQUENCE</scope>
</reference>
<evidence type="ECO:0000256" key="4">
    <source>
        <dbReference type="ARBA" id="ARBA00023136"/>
    </source>
</evidence>
<dbReference type="Pfam" id="PF00002">
    <property type="entry name" value="7tm_2"/>
    <property type="match status" value="1"/>
</dbReference>
<dbReference type="EMBL" id="LR899865">
    <property type="protein sequence ID" value="CAD7242988.1"/>
    <property type="molecule type" value="Genomic_DNA"/>
</dbReference>
<organism evidence="6">
    <name type="scientific">Darwinula stevensoni</name>
    <dbReference type="NCBI Taxonomy" id="69355"/>
    <lineage>
        <taxon>Eukaryota</taxon>
        <taxon>Metazoa</taxon>
        <taxon>Ecdysozoa</taxon>
        <taxon>Arthropoda</taxon>
        <taxon>Crustacea</taxon>
        <taxon>Oligostraca</taxon>
        <taxon>Ostracoda</taxon>
        <taxon>Podocopa</taxon>
        <taxon>Podocopida</taxon>
        <taxon>Darwinulocopina</taxon>
        <taxon>Darwinuloidea</taxon>
        <taxon>Darwinulidae</taxon>
        <taxon>Darwinula</taxon>
    </lineage>
</organism>
<dbReference type="GO" id="GO:0005886">
    <property type="term" value="C:plasma membrane"/>
    <property type="evidence" value="ECO:0007669"/>
    <property type="project" value="TreeGrafter"/>
</dbReference>
<proteinExistence type="predicted"/>
<evidence type="ECO:0000256" key="5">
    <source>
        <dbReference type="SAM" id="Phobius"/>
    </source>
</evidence>
<feature type="transmembrane region" description="Helical" evidence="5">
    <location>
        <begin position="270"/>
        <end position="288"/>
    </location>
</feature>
<feature type="transmembrane region" description="Helical" evidence="5">
    <location>
        <begin position="309"/>
        <end position="330"/>
    </location>
</feature>
<name>A0A7R8X2U9_9CRUS</name>
<dbReference type="EMBL" id="CAJPEV010000348">
    <property type="protein sequence ID" value="CAG0884295.1"/>
    <property type="molecule type" value="Genomic_DNA"/>
</dbReference>
<keyword evidence="7" id="KW-1185">Reference proteome</keyword>
<evidence type="ECO:0000313" key="6">
    <source>
        <dbReference type="EMBL" id="CAD7242988.1"/>
    </source>
</evidence>
<dbReference type="Proteomes" id="UP000677054">
    <property type="component" value="Unassembled WGS sequence"/>
</dbReference>
<protein>
    <submittedName>
        <fullName evidence="6">Uncharacterized protein</fullName>
    </submittedName>
</protein>
<keyword evidence="3 5" id="KW-1133">Transmembrane helix</keyword>
<gene>
    <name evidence="6" type="ORF">DSTB1V02_LOCUS2926</name>
</gene>
<dbReference type="Gene3D" id="1.20.1070.10">
    <property type="entry name" value="Rhodopsin 7-helix transmembrane proteins"/>
    <property type="match status" value="1"/>
</dbReference>
<comment type="subcellular location">
    <subcellularLocation>
        <location evidence="1">Membrane</location>
        <topology evidence="1">Multi-pass membrane protein</topology>
    </subcellularLocation>
</comment>
<keyword evidence="2 5" id="KW-0812">Transmembrane</keyword>
<dbReference type="AlphaFoldDB" id="A0A7R8X2U9"/>
<sequence>MPIRNCTELKIKGIQFPALEGDVIVTPCPDHHYGHQRWTCSEDGFVMLENCTSFTDWIDDLRGLLNDSNIPDILPNLTLAVEGVKDLSGEEIEKIVDLLNRLFEAFNHGLVGDDMLQQNANRTKTFTSLLRTISRSSLDLSEKLLMGFDEELEFVAAQSTFLIEVHGQKKGARSNPLIFPSTESKTYLKLPGTSEGDSDGNHYSYVGVLYAVQNLDQLLPGHQNVNENSTLVNPSQQLCLCLLLGQICLFLLIDRYIFNLSEVGCAITGMFMHLIFLCVFMWLALECLSIYRKLVGKPKRFRLSTRAHFIIGYGVPFGIVCITASVSFGTRTHGYGAGEL</sequence>
<accession>A0A7R8X2U9</accession>
<dbReference type="OrthoDB" id="347083at2759"/>
<keyword evidence="4 5" id="KW-0472">Membrane</keyword>
<feature type="transmembrane region" description="Helical" evidence="5">
    <location>
        <begin position="238"/>
        <end position="258"/>
    </location>
</feature>
<dbReference type="PANTHER" id="PTHR12011">
    <property type="entry name" value="ADHESION G-PROTEIN COUPLED RECEPTOR"/>
    <property type="match status" value="1"/>
</dbReference>
<evidence type="ECO:0000256" key="3">
    <source>
        <dbReference type="ARBA" id="ARBA00022989"/>
    </source>
</evidence>
<evidence type="ECO:0000313" key="7">
    <source>
        <dbReference type="Proteomes" id="UP000677054"/>
    </source>
</evidence>
<dbReference type="GO" id="GO:0004930">
    <property type="term" value="F:G protein-coupled receptor activity"/>
    <property type="evidence" value="ECO:0007669"/>
    <property type="project" value="InterPro"/>
</dbReference>
<dbReference type="InterPro" id="IPR000832">
    <property type="entry name" value="GPCR_2_secretin-like"/>
</dbReference>